<gene>
    <name evidence="7" type="ORF">DFR57_10848</name>
</gene>
<dbReference type="Gene3D" id="1.10.10.10">
    <property type="entry name" value="Winged helix-like DNA-binding domain superfamily/Winged helix DNA-binding domain"/>
    <property type="match status" value="1"/>
</dbReference>
<evidence type="ECO:0000256" key="4">
    <source>
        <dbReference type="ARBA" id="ARBA00023163"/>
    </source>
</evidence>
<evidence type="ECO:0000313" key="7">
    <source>
        <dbReference type="EMBL" id="RCW66952.1"/>
    </source>
</evidence>
<dbReference type="InterPro" id="IPR018335">
    <property type="entry name" value="Tscrpt_reg_HTH_Crp-type_CS"/>
</dbReference>
<protein>
    <submittedName>
        <fullName evidence="7">Transcriptional regulator</fullName>
    </submittedName>
</protein>
<dbReference type="GO" id="GO:0005829">
    <property type="term" value="C:cytosol"/>
    <property type="evidence" value="ECO:0007669"/>
    <property type="project" value="TreeGrafter"/>
</dbReference>
<dbReference type="GO" id="GO:0003700">
    <property type="term" value="F:DNA-binding transcription factor activity"/>
    <property type="evidence" value="ECO:0007669"/>
    <property type="project" value="InterPro"/>
</dbReference>
<organism evidence="7 8">
    <name type="scientific">Saliterribacillus persicus</name>
    <dbReference type="NCBI Taxonomy" id="930114"/>
    <lineage>
        <taxon>Bacteria</taxon>
        <taxon>Bacillati</taxon>
        <taxon>Bacillota</taxon>
        <taxon>Bacilli</taxon>
        <taxon>Bacillales</taxon>
        <taxon>Bacillaceae</taxon>
        <taxon>Saliterribacillus</taxon>
    </lineage>
</organism>
<evidence type="ECO:0000259" key="5">
    <source>
        <dbReference type="PROSITE" id="PS50042"/>
    </source>
</evidence>
<dbReference type="CDD" id="cd00092">
    <property type="entry name" value="HTH_CRP"/>
    <property type="match status" value="1"/>
</dbReference>
<dbReference type="RefSeq" id="WP_425450966.1">
    <property type="nucleotide sequence ID" value="NZ_QPJJ01000008.1"/>
</dbReference>
<keyword evidence="2" id="KW-0238">DNA-binding</keyword>
<proteinExistence type="predicted"/>
<dbReference type="Pfam" id="PF13545">
    <property type="entry name" value="HTH_Crp_2"/>
    <property type="match status" value="1"/>
</dbReference>
<dbReference type="PROSITE" id="PS00042">
    <property type="entry name" value="HTH_CRP_1"/>
    <property type="match status" value="1"/>
</dbReference>
<dbReference type="SMART" id="SM00419">
    <property type="entry name" value="HTH_CRP"/>
    <property type="match status" value="1"/>
</dbReference>
<comment type="caution">
    <text evidence="7">The sequence shown here is derived from an EMBL/GenBank/DDBJ whole genome shotgun (WGS) entry which is preliminary data.</text>
</comment>
<dbReference type="Proteomes" id="UP000252585">
    <property type="component" value="Unassembled WGS sequence"/>
</dbReference>
<dbReference type="PROSITE" id="PS51063">
    <property type="entry name" value="HTH_CRP_2"/>
    <property type="match status" value="1"/>
</dbReference>
<dbReference type="PANTHER" id="PTHR24567">
    <property type="entry name" value="CRP FAMILY TRANSCRIPTIONAL REGULATORY PROTEIN"/>
    <property type="match status" value="1"/>
</dbReference>
<keyword evidence="1" id="KW-0805">Transcription regulation</keyword>
<evidence type="ECO:0000256" key="2">
    <source>
        <dbReference type="ARBA" id="ARBA00023125"/>
    </source>
</evidence>
<sequence length="242" mass="27535">MQAVNGWGQMKTKRKDSISDELRDLLESLSYSRKTYSSSFLFQEGMDAHEIYIIRSGIIQIEKLTADGKELTLRICTENDIIGELTLFSDNAKYLLSAKVLEAGEVLVINKDLLEKELIANGALTFEFMKWVSNHMRIFQSKIRDLLLNGKKGALYSTLIRLSNSYGVQVNDGILIDIVLTNQQLANFCAATRESVNRMLSELRKNEVIHVNKTGHILIRDMEYLRTQIGCEHCPIEICNID</sequence>
<keyword evidence="3" id="KW-0010">Activator</keyword>
<evidence type="ECO:0000259" key="6">
    <source>
        <dbReference type="PROSITE" id="PS51063"/>
    </source>
</evidence>
<dbReference type="Pfam" id="PF00027">
    <property type="entry name" value="cNMP_binding"/>
    <property type="match status" value="1"/>
</dbReference>
<dbReference type="Gene3D" id="2.60.120.10">
    <property type="entry name" value="Jelly Rolls"/>
    <property type="match status" value="1"/>
</dbReference>
<dbReference type="PROSITE" id="PS50042">
    <property type="entry name" value="CNMP_BINDING_3"/>
    <property type="match status" value="1"/>
</dbReference>
<name>A0A368XG35_9BACI</name>
<feature type="domain" description="Cyclic nucleotide-binding" evidence="5">
    <location>
        <begin position="21"/>
        <end position="118"/>
    </location>
</feature>
<dbReference type="InterPro" id="IPR014710">
    <property type="entry name" value="RmlC-like_jellyroll"/>
</dbReference>
<dbReference type="EMBL" id="QPJJ01000008">
    <property type="protein sequence ID" value="RCW66952.1"/>
    <property type="molecule type" value="Genomic_DNA"/>
</dbReference>
<dbReference type="CDD" id="cd00038">
    <property type="entry name" value="CAP_ED"/>
    <property type="match status" value="1"/>
</dbReference>
<keyword evidence="4" id="KW-0804">Transcription</keyword>
<dbReference type="AlphaFoldDB" id="A0A368XG35"/>
<dbReference type="SUPFAM" id="SSF46785">
    <property type="entry name" value="Winged helix' DNA-binding domain"/>
    <property type="match status" value="1"/>
</dbReference>
<accession>A0A368XG35</accession>
<dbReference type="GO" id="GO:0003677">
    <property type="term" value="F:DNA binding"/>
    <property type="evidence" value="ECO:0007669"/>
    <property type="project" value="UniProtKB-KW"/>
</dbReference>
<evidence type="ECO:0000256" key="1">
    <source>
        <dbReference type="ARBA" id="ARBA00023015"/>
    </source>
</evidence>
<keyword evidence="8" id="KW-1185">Reference proteome</keyword>
<evidence type="ECO:0000256" key="3">
    <source>
        <dbReference type="ARBA" id="ARBA00023159"/>
    </source>
</evidence>
<dbReference type="SMART" id="SM00100">
    <property type="entry name" value="cNMP"/>
    <property type="match status" value="1"/>
</dbReference>
<feature type="domain" description="HTH crp-type" evidence="6">
    <location>
        <begin position="149"/>
        <end position="223"/>
    </location>
</feature>
<dbReference type="SUPFAM" id="SSF51206">
    <property type="entry name" value="cAMP-binding domain-like"/>
    <property type="match status" value="1"/>
</dbReference>
<dbReference type="PANTHER" id="PTHR24567:SF74">
    <property type="entry name" value="HTH-TYPE TRANSCRIPTIONAL REGULATOR ARCR"/>
    <property type="match status" value="1"/>
</dbReference>
<dbReference type="InterPro" id="IPR036390">
    <property type="entry name" value="WH_DNA-bd_sf"/>
</dbReference>
<dbReference type="InterPro" id="IPR036388">
    <property type="entry name" value="WH-like_DNA-bd_sf"/>
</dbReference>
<evidence type="ECO:0000313" key="8">
    <source>
        <dbReference type="Proteomes" id="UP000252585"/>
    </source>
</evidence>
<dbReference type="InterPro" id="IPR012318">
    <property type="entry name" value="HTH_CRP"/>
</dbReference>
<dbReference type="InterPro" id="IPR000595">
    <property type="entry name" value="cNMP-bd_dom"/>
</dbReference>
<reference evidence="7 8" key="1">
    <citation type="submission" date="2018-07" db="EMBL/GenBank/DDBJ databases">
        <title>Genomic Encyclopedia of Type Strains, Phase IV (KMG-IV): sequencing the most valuable type-strain genomes for metagenomic binning, comparative biology and taxonomic classification.</title>
        <authorList>
            <person name="Goeker M."/>
        </authorList>
    </citation>
    <scope>NUCLEOTIDE SEQUENCE [LARGE SCALE GENOMIC DNA]</scope>
    <source>
        <strain evidence="7 8">DSM 27696</strain>
    </source>
</reference>
<dbReference type="InterPro" id="IPR050397">
    <property type="entry name" value="Env_Response_Regulators"/>
</dbReference>
<dbReference type="InterPro" id="IPR018490">
    <property type="entry name" value="cNMP-bd_dom_sf"/>
</dbReference>